<dbReference type="InterPro" id="IPR037126">
    <property type="entry name" value="PdaC/RsiV-like_sf"/>
</dbReference>
<evidence type="ECO:0008006" key="6">
    <source>
        <dbReference type="Google" id="ProtNLM"/>
    </source>
</evidence>
<reference evidence="4 5" key="1">
    <citation type="submission" date="2017-09" db="EMBL/GenBank/DDBJ databases">
        <title>Depth-based differentiation of microbial function through sediment-hosted aquifers and enrichment of novel symbionts in the deep terrestrial subsurface.</title>
        <authorList>
            <person name="Probst A.J."/>
            <person name="Ladd B."/>
            <person name="Jarett J.K."/>
            <person name="Geller-Mcgrath D.E."/>
            <person name="Sieber C.M."/>
            <person name="Emerson J.B."/>
            <person name="Anantharaman K."/>
            <person name="Thomas B.C."/>
            <person name="Malmstrom R."/>
            <person name="Stieglmeier M."/>
            <person name="Klingl A."/>
            <person name="Woyke T."/>
            <person name="Ryan C.M."/>
            <person name="Banfield J.F."/>
        </authorList>
    </citation>
    <scope>NUCLEOTIDE SEQUENCE [LARGE SCALE GENOMIC DNA]</scope>
    <source>
        <strain evidence="4">CG17_big_fil_post_rev_8_21_14_2_50_48_46</strain>
    </source>
</reference>
<comment type="caution">
    <text evidence="4">The sequence shown here is derived from an EMBL/GenBank/DDBJ whole genome shotgun (WGS) entry which is preliminary data.</text>
</comment>
<evidence type="ECO:0000313" key="5">
    <source>
        <dbReference type="Proteomes" id="UP000231019"/>
    </source>
</evidence>
<gene>
    <name evidence="4" type="ORF">COW36_01030</name>
</gene>
<accession>A0A2M7GB81</accession>
<protein>
    <recommendedName>
        <fullName evidence="6">DUF3298 domain-containing protein</fullName>
    </recommendedName>
</protein>
<evidence type="ECO:0000259" key="3">
    <source>
        <dbReference type="Pfam" id="PF13739"/>
    </source>
</evidence>
<dbReference type="InterPro" id="IPR025303">
    <property type="entry name" value="PdaC"/>
</dbReference>
<evidence type="ECO:0000313" key="4">
    <source>
        <dbReference type="EMBL" id="PIW19451.1"/>
    </source>
</evidence>
<proteinExistence type="predicted"/>
<feature type="signal peptide" evidence="1">
    <location>
        <begin position="1"/>
        <end position="22"/>
    </location>
</feature>
<feature type="domain" description="Deacetylase PdaC" evidence="3">
    <location>
        <begin position="43"/>
        <end position="147"/>
    </location>
</feature>
<feature type="domain" description="DUF3298" evidence="2">
    <location>
        <begin position="167"/>
        <end position="244"/>
    </location>
</feature>
<dbReference type="AlphaFoldDB" id="A0A2M7GB81"/>
<dbReference type="Gene3D" id="3.90.640.20">
    <property type="entry name" value="Heat-shock cognate protein, ATPase"/>
    <property type="match status" value="1"/>
</dbReference>
<sequence>MKRRLRLFLLASLLLPNLPALAQQTPQKIYSVQRLKHSEGPCEKSCARFLLEFPIIERAASAQITEKLNTQIQKAVAQQLSMGENQPQTIEQAAQNFFSWYREIQEEEDLPDLDYELQLQAQVETFSERFLCLRLKSYFYSGGAHGMPFTNFLVFDLNTGEPLQLEDLLQPWSLEPLRRKLERNFRVQKDISPEAPLNQEDFLFELKKLPFSGVWGLGERGLIFYYNVYEIAPYSSGSIEVFVSVYELENILKPDLLKHIQEG</sequence>
<keyword evidence="1" id="KW-0732">Signal</keyword>
<dbReference type="EMBL" id="PFFQ01000004">
    <property type="protein sequence ID" value="PIW19451.1"/>
    <property type="molecule type" value="Genomic_DNA"/>
</dbReference>
<dbReference type="Pfam" id="PF13739">
    <property type="entry name" value="PdaC"/>
    <property type="match status" value="1"/>
</dbReference>
<dbReference type="Gene3D" id="3.30.565.40">
    <property type="entry name" value="Fervidobacterium nodosum Rt17-B1 like"/>
    <property type="match status" value="1"/>
</dbReference>
<evidence type="ECO:0000259" key="2">
    <source>
        <dbReference type="Pfam" id="PF11738"/>
    </source>
</evidence>
<evidence type="ECO:0000256" key="1">
    <source>
        <dbReference type="SAM" id="SignalP"/>
    </source>
</evidence>
<organism evidence="4 5">
    <name type="scientific">bacterium (Candidatus Blackallbacteria) CG17_big_fil_post_rev_8_21_14_2_50_48_46</name>
    <dbReference type="NCBI Taxonomy" id="2014261"/>
    <lineage>
        <taxon>Bacteria</taxon>
        <taxon>Candidatus Blackallbacteria</taxon>
    </lineage>
</organism>
<dbReference type="InterPro" id="IPR021729">
    <property type="entry name" value="DUF3298"/>
</dbReference>
<feature type="chain" id="PRO_5014863393" description="DUF3298 domain-containing protein" evidence="1">
    <location>
        <begin position="23"/>
        <end position="263"/>
    </location>
</feature>
<name>A0A2M7GB81_9BACT</name>
<dbReference type="Proteomes" id="UP000231019">
    <property type="component" value="Unassembled WGS sequence"/>
</dbReference>
<dbReference type="Pfam" id="PF11738">
    <property type="entry name" value="DUF3298"/>
    <property type="match status" value="1"/>
</dbReference>